<dbReference type="InterPro" id="IPR036291">
    <property type="entry name" value="NAD(P)-bd_dom_sf"/>
</dbReference>
<dbReference type="STRING" id="1442369.A0A0D2HGW0"/>
<proteinExistence type="predicted"/>
<dbReference type="InterPro" id="IPR051604">
    <property type="entry name" value="Ergot_Alk_Oxidoreductase"/>
</dbReference>
<feature type="domain" description="NAD(P)-binding" evidence="1">
    <location>
        <begin position="10"/>
        <end position="159"/>
    </location>
</feature>
<keyword evidence="3" id="KW-1185">Reference proteome</keyword>
<gene>
    <name evidence="2" type="ORF">Z518_00989</name>
</gene>
<dbReference type="GeneID" id="25289060"/>
<evidence type="ECO:0000313" key="3">
    <source>
        <dbReference type="Proteomes" id="UP000053617"/>
    </source>
</evidence>
<evidence type="ECO:0000259" key="1">
    <source>
        <dbReference type="Pfam" id="PF13460"/>
    </source>
</evidence>
<protein>
    <recommendedName>
        <fullName evidence="1">NAD(P)-binding domain-containing protein</fullName>
    </recommendedName>
</protein>
<dbReference type="Proteomes" id="UP000053617">
    <property type="component" value="Unassembled WGS sequence"/>
</dbReference>
<dbReference type="HOGENOM" id="CLU_007383_10_0_1"/>
<dbReference type="RefSeq" id="XP_013277044.1">
    <property type="nucleotide sequence ID" value="XM_013421590.1"/>
</dbReference>
<dbReference type="VEuPathDB" id="FungiDB:Z518_00989"/>
<dbReference type="Pfam" id="PF13460">
    <property type="entry name" value="NAD_binding_10"/>
    <property type="match status" value="1"/>
</dbReference>
<dbReference type="AlphaFoldDB" id="A0A0D2HGW0"/>
<dbReference type="PANTHER" id="PTHR43162">
    <property type="match status" value="1"/>
</dbReference>
<dbReference type="Gene3D" id="3.40.50.720">
    <property type="entry name" value="NAD(P)-binding Rossmann-like Domain"/>
    <property type="match status" value="1"/>
</dbReference>
<sequence length="290" mass="31259">MKYDSVIIFGPTGGVGGGAALEAHARGAKVWLAMRDTSKPIAGLTPEQEEKGRYTRAQADLSDPASVANAVKQSGAKAAFTYVQRGPGVMKSTVQAMKDAGVEYVVLLSSRTVKGDLRTIEPNDFIPFYHAQAEIAIQDAGLALTAVRPGVFASNPAKKRSGQIQIAPASPPPSVLVDRPSQSQTEVIYLHGPEIMTHNTLWETIQGVTGEPIEINHITKEQYLELAKGKVPAPVAEYLARILDQGDISDRFPEELYAVASKNVKTYTGRDPTSFAEYVAKHKEDFAPAK</sequence>
<reference evidence="2 3" key="1">
    <citation type="submission" date="2015-01" db="EMBL/GenBank/DDBJ databases">
        <title>The Genome Sequence of Rhinocladiella mackenzie CBS 650.93.</title>
        <authorList>
            <consortium name="The Broad Institute Genomics Platform"/>
            <person name="Cuomo C."/>
            <person name="de Hoog S."/>
            <person name="Gorbushina A."/>
            <person name="Stielow B."/>
            <person name="Teixiera M."/>
            <person name="Abouelleil A."/>
            <person name="Chapman S.B."/>
            <person name="Priest M."/>
            <person name="Young S.K."/>
            <person name="Wortman J."/>
            <person name="Nusbaum C."/>
            <person name="Birren B."/>
        </authorList>
    </citation>
    <scope>NUCLEOTIDE SEQUENCE [LARGE SCALE GENOMIC DNA]</scope>
    <source>
        <strain evidence="2 3">CBS 650.93</strain>
    </source>
</reference>
<accession>A0A0D2HGW0</accession>
<dbReference type="PANTHER" id="PTHR43162:SF1">
    <property type="entry name" value="PRESTALK A DIFFERENTIATION PROTEIN A"/>
    <property type="match status" value="1"/>
</dbReference>
<organism evidence="2 3">
    <name type="scientific">Rhinocladiella mackenziei CBS 650.93</name>
    <dbReference type="NCBI Taxonomy" id="1442369"/>
    <lineage>
        <taxon>Eukaryota</taxon>
        <taxon>Fungi</taxon>
        <taxon>Dikarya</taxon>
        <taxon>Ascomycota</taxon>
        <taxon>Pezizomycotina</taxon>
        <taxon>Eurotiomycetes</taxon>
        <taxon>Chaetothyriomycetidae</taxon>
        <taxon>Chaetothyriales</taxon>
        <taxon>Herpotrichiellaceae</taxon>
        <taxon>Rhinocladiella</taxon>
    </lineage>
</organism>
<dbReference type="InterPro" id="IPR016040">
    <property type="entry name" value="NAD(P)-bd_dom"/>
</dbReference>
<evidence type="ECO:0000313" key="2">
    <source>
        <dbReference type="EMBL" id="KIX09908.1"/>
    </source>
</evidence>
<dbReference type="OrthoDB" id="419598at2759"/>
<dbReference type="SUPFAM" id="SSF51735">
    <property type="entry name" value="NAD(P)-binding Rossmann-fold domains"/>
    <property type="match status" value="1"/>
</dbReference>
<dbReference type="EMBL" id="KN847475">
    <property type="protein sequence ID" value="KIX09908.1"/>
    <property type="molecule type" value="Genomic_DNA"/>
</dbReference>
<name>A0A0D2HGW0_9EURO</name>